<dbReference type="SUPFAM" id="SSF55729">
    <property type="entry name" value="Acyl-CoA N-acyltransferases (Nat)"/>
    <property type="match status" value="1"/>
</dbReference>
<keyword evidence="3" id="KW-1185">Reference proteome</keyword>
<comment type="caution">
    <text evidence="2">The sequence shown here is derived from an EMBL/GenBank/DDBJ whole genome shotgun (WGS) entry which is preliminary data.</text>
</comment>
<dbReference type="PANTHER" id="PTHR34815:SF4">
    <property type="entry name" value="N-ACETYLTRANSFERASE DOMAIN-CONTAINING PROTEIN"/>
    <property type="match status" value="1"/>
</dbReference>
<dbReference type="InterPro" id="IPR055100">
    <property type="entry name" value="GNAT_LYC1-like"/>
</dbReference>
<dbReference type="InterPro" id="IPR053013">
    <property type="entry name" value="LAT"/>
</dbReference>
<feature type="domain" description="LYC1 C-terminal" evidence="1">
    <location>
        <begin position="194"/>
        <end position="391"/>
    </location>
</feature>
<organism evidence="2 3">
    <name type="scientific">Polytolypa hystricis (strain UAMH7299)</name>
    <dbReference type="NCBI Taxonomy" id="1447883"/>
    <lineage>
        <taxon>Eukaryota</taxon>
        <taxon>Fungi</taxon>
        <taxon>Dikarya</taxon>
        <taxon>Ascomycota</taxon>
        <taxon>Pezizomycotina</taxon>
        <taxon>Eurotiomycetes</taxon>
        <taxon>Eurotiomycetidae</taxon>
        <taxon>Onygenales</taxon>
        <taxon>Onygenales incertae sedis</taxon>
        <taxon>Polytolypa</taxon>
    </lineage>
</organism>
<evidence type="ECO:0000313" key="3">
    <source>
        <dbReference type="Proteomes" id="UP000224634"/>
    </source>
</evidence>
<dbReference type="PANTHER" id="PTHR34815">
    <property type="entry name" value="LYSINE ACETYLTRANSFERASE"/>
    <property type="match status" value="1"/>
</dbReference>
<dbReference type="Pfam" id="PF22998">
    <property type="entry name" value="GNAT_LYC1-like"/>
    <property type="match status" value="1"/>
</dbReference>
<name>A0A2B7X0D6_POLH7</name>
<sequence length="391" mass="44312">MGSTDYYMPSADSPDLVIVIPTDAERIECLDLNGQEWKGPLNSAQYIQRENHLINQDITRDGALTCWVLVDGTLPPDDRPILSSCESFSKAAFLAHGGHVEDILAHGVGSVFCRPEFRGRGYARRMIAELAEKLDTWQHEKTARGKSVFSVLYSDIGKKFYAQFGWKAFPSSHFSLAPISKEEFGSDIAGLEGVAVRDMTGEDVKQFMCSKAVINKYREILREASKCSKTSKVALSPDFEHMSWHWAREEFYSQALLPERGVPNIKGACVEDCRVFVTWNRNFGNKKNENTLYILRCLYDEPTSPSEEKPIVKALAGVLFRAQLEAHEWDMDHVEIWNPTPLIEKAVKLLSPDTEMVHREKSSICSLKWNGASLGLGDEVDWFWNEKYAWC</sequence>
<dbReference type="AlphaFoldDB" id="A0A2B7X0D6"/>
<accession>A0A2B7X0D6</accession>
<dbReference type="OrthoDB" id="2020070at2759"/>
<dbReference type="InterPro" id="IPR016181">
    <property type="entry name" value="Acyl_CoA_acyltransferase"/>
</dbReference>
<proteinExistence type="predicted"/>
<evidence type="ECO:0000313" key="2">
    <source>
        <dbReference type="EMBL" id="PGH02349.1"/>
    </source>
</evidence>
<dbReference type="EMBL" id="PDNA01000224">
    <property type="protein sequence ID" value="PGH02349.1"/>
    <property type="molecule type" value="Genomic_DNA"/>
</dbReference>
<protein>
    <recommendedName>
        <fullName evidence="1">LYC1 C-terminal domain-containing protein</fullName>
    </recommendedName>
</protein>
<dbReference type="STRING" id="1447883.A0A2B7X0D6"/>
<dbReference type="Gene3D" id="3.40.630.30">
    <property type="match status" value="1"/>
</dbReference>
<dbReference type="CDD" id="cd04301">
    <property type="entry name" value="NAT_SF"/>
    <property type="match status" value="1"/>
</dbReference>
<dbReference type="Proteomes" id="UP000224634">
    <property type="component" value="Unassembled WGS sequence"/>
</dbReference>
<gene>
    <name evidence="2" type="ORF">AJ80_08871</name>
</gene>
<evidence type="ECO:0000259" key="1">
    <source>
        <dbReference type="Pfam" id="PF22998"/>
    </source>
</evidence>
<reference evidence="2 3" key="1">
    <citation type="submission" date="2017-10" db="EMBL/GenBank/DDBJ databases">
        <title>Comparative genomics in systemic dimorphic fungi from Ajellomycetaceae.</title>
        <authorList>
            <person name="Munoz J.F."/>
            <person name="Mcewen J.G."/>
            <person name="Clay O.K."/>
            <person name="Cuomo C.A."/>
        </authorList>
    </citation>
    <scope>NUCLEOTIDE SEQUENCE [LARGE SCALE GENOMIC DNA]</scope>
    <source>
        <strain evidence="2 3">UAMH7299</strain>
    </source>
</reference>